<keyword evidence="3" id="KW-1185">Reference proteome</keyword>
<keyword evidence="1" id="KW-0472">Membrane</keyword>
<protein>
    <submittedName>
        <fullName evidence="2">Uncharacterized protein</fullName>
    </submittedName>
</protein>
<gene>
    <name evidence="2" type="ORF">L596_022066</name>
</gene>
<organism evidence="2 3">
    <name type="scientific">Steinernema carpocapsae</name>
    <name type="common">Entomopathogenic nematode</name>
    <dbReference type="NCBI Taxonomy" id="34508"/>
    <lineage>
        <taxon>Eukaryota</taxon>
        <taxon>Metazoa</taxon>
        <taxon>Ecdysozoa</taxon>
        <taxon>Nematoda</taxon>
        <taxon>Chromadorea</taxon>
        <taxon>Rhabditida</taxon>
        <taxon>Tylenchina</taxon>
        <taxon>Panagrolaimomorpha</taxon>
        <taxon>Strongyloidoidea</taxon>
        <taxon>Steinernematidae</taxon>
        <taxon>Steinernema</taxon>
    </lineage>
</organism>
<evidence type="ECO:0000313" key="2">
    <source>
        <dbReference type="EMBL" id="TKR69987.1"/>
    </source>
</evidence>
<evidence type="ECO:0000256" key="1">
    <source>
        <dbReference type="SAM" id="Phobius"/>
    </source>
</evidence>
<proteinExistence type="predicted"/>
<keyword evidence="1" id="KW-1133">Transmembrane helix</keyword>
<feature type="transmembrane region" description="Helical" evidence="1">
    <location>
        <begin position="46"/>
        <end position="65"/>
    </location>
</feature>
<reference evidence="2 3" key="1">
    <citation type="journal article" date="2015" name="Genome Biol.">
        <title>Comparative genomics of Steinernema reveals deeply conserved gene regulatory networks.</title>
        <authorList>
            <person name="Dillman A.R."/>
            <person name="Macchietto M."/>
            <person name="Porter C.F."/>
            <person name="Rogers A."/>
            <person name="Williams B."/>
            <person name="Antoshechkin I."/>
            <person name="Lee M.M."/>
            <person name="Goodwin Z."/>
            <person name="Lu X."/>
            <person name="Lewis E.E."/>
            <person name="Goodrich-Blair H."/>
            <person name="Stock S.P."/>
            <person name="Adams B.J."/>
            <person name="Sternberg P.W."/>
            <person name="Mortazavi A."/>
        </authorList>
    </citation>
    <scope>NUCLEOTIDE SEQUENCE [LARGE SCALE GENOMIC DNA]</scope>
    <source>
        <strain evidence="2 3">ALL</strain>
    </source>
</reference>
<feature type="transmembrane region" description="Helical" evidence="1">
    <location>
        <begin position="12"/>
        <end position="34"/>
    </location>
</feature>
<dbReference type="EMBL" id="AZBU02000007">
    <property type="protein sequence ID" value="TKR69987.1"/>
    <property type="molecule type" value="Genomic_DNA"/>
</dbReference>
<reference evidence="2 3" key="2">
    <citation type="journal article" date="2019" name="G3 (Bethesda)">
        <title>Hybrid Assembly of the Genome of the Entomopathogenic Nematode Steinernema carpocapsae Identifies the X-Chromosome.</title>
        <authorList>
            <person name="Serra L."/>
            <person name="Macchietto M."/>
            <person name="Macias-Munoz A."/>
            <person name="McGill C.J."/>
            <person name="Rodriguez I.M."/>
            <person name="Rodriguez B."/>
            <person name="Murad R."/>
            <person name="Mortazavi A."/>
        </authorList>
    </citation>
    <scope>NUCLEOTIDE SEQUENCE [LARGE SCALE GENOMIC DNA]</scope>
    <source>
        <strain evidence="2 3">ALL</strain>
    </source>
</reference>
<accession>A0A4U5MKQ0</accession>
<comment type="caution">
    <text evidence="2">The sequence shown here is derived from an EMBL/GenBank/DDBJ whole genome shotgun (WGS) entry which is preliminary data.</text>
</comment>
<keyword evidence="1" id="KW-0812">Transmembrane</keyword>
<dbReference type="Proteomes" id="UP000298663">
    <property type="component" value="Unassembled WGS sequence"/>
</dbReference>
<evidence type="ECO:0000313" key="3">
    <source>
        <dbReference type="Proteomes" id="UP000298663"/>
    </source>
</evidence>
<sequence>MEPQRKPKFLPGQARGIVTTGLFTLTPIICLLFVNVVYGPGVVRTLFLAVFSSFVAYYMLCYNPAVPKETEQRRESLRSSVEAS</sequence>
<dbReference type="AlphaFoldDB" id="A0A4U5MKQ0"/>
<name>A0A4U5MKQ0_STECR</name>